<name>A0A841TBW8_9BACL</name>
<feature type="non-terminal residue" evidence="1">
    <location>
        <position position="1"/>
    </location>
</feature>
<dbReference type="EMBL" id="JACJVN010000024">
    <property type="protein sequence ID" value="MBB6676868.1"/>
    <property type="molecule type" value="Genomic_DNA"/>
</dbReference>
<reference evidence="1 2" key="1">
    <citation type="submission" date="2020-08" db="EMBL/GenBank/DDBJ databases">
        <title>Cohnella phylogeny.</title>
        <authorList>
            <person name="Dunlap C."/>
        </authorList>
    </citation>
    <scope>NUCLEOTIDE SEQUENCE [LARGE SCALE GENOMIC DNA]</scope>
    <source>
        <strain evidence="1 2">DSM 103658</strain>
    </source>
</reference>
<evidence type="ECO:0000313" key="1">
    <source>
        <dbReference type="EMBL" id="MBB6676868.1"/>
    </source>
</evidence>
<proteinExistence type="predicted"/>
<dbReference type="RefSeq" id="WP_376698220.1">
    <property type="nucleotide sequence ID" value="NZ_JACJVN010000024.1"/>
</dbReference>
<comment type="caution">
    <text evidence="1">The sequence shown here is derived from an EMBL/GenBank/DDBJ whole genome shotgun (WGS) entry which is preliminary data.</text>
</comment>
<dbReference type="PANTHER" id="PTHR41259:SF1">
    <property type="entry name" value="DOUBLE-STRAND BREAK REPAIR RAD50 ATPASE, PUTATIVE-RELATED"/>
    <property type="match status" value="1"/>
</dbReference>
<dbReference type="Gene3D" id="3.40.50.300">
    <property type="entry name" value="P-loop containing nucleotide triphosphate hydrolases"/>
    <property type="match status" value="1"/>
</dbReference>
<dbReference type="AlphaFoldDB" id="A0A841TBW8"/>
<sequence>RLERLREEAEAEDRLVAYEELNAEFARLADRYAVLSLTAELIRKTKLIFEEERQPEVLQKASGYFERMTDGAYARIVVPSDAETLIAETNDRRAIEAQLLSRGTREQMYLALRFALAGATSPSQALPLLLDDLFVHFDAVRLKRTAQVLGAVSQERQVVLFTCHEHVAQTVAGSLPSAQVIKMARREDAAGASGLAPSGTSSRG</sequence>
<accession>A0A841TBW8</accession>
<keyword evidence="2" id="KW-1185">Reference proteome</keyword>
<organism evidence="1 2">
    <name type="scientific">Cohnella lubricantis</name>
    <dbReference type="NCBI Taxonomy" id="2163172"/>
    <lineage>
        <taxon>Bacteria</taxon>
        <taxon>Bacillati</taxon>
        <taxon>Bacillota</taxon>
        <taxon>Bacilli</taxon>
        <taxon>Bacillales</taxon>
        <taxon>Paenibacillaceae</taxon>
        <taxon>Cohnella</taxon>
    </lineage>
</organism>
<dbReference type="InterPro" id="IPR027417">
    <property type="entry name" value="P-loop_NTPase"/>
</dbReference>
<gene>
    <name evidence="1" type="ORF">H4Q31_05920</name>
</gene>
<evidence type="ECO:0008006" key="3">
    <source>
        <dbReference type="Google" id="ProtNLM"/>
    </source>
</evidence>
<protein>
    <recommendedName>
        <fullName evidence="3">Chromosome segregation protein SMC</fullName>
    </recommendedName>
</protein>
<evidence type="ECO:0000313" key="2">
    <source>
        <dbReference type="Proteomes" id="UP000574133"/>
    </source>
</evidence>
<dbReference type="PANTHER" id="PTHR41259">
    <property type="entry name" value="DOUBLE-STRAND BREAK REPAIR RAD50 ATPASE, PUTATIVE-RELATED"/>
    <property type="match status" value="1"/>
</dbReference>
<dbReference type="Proteomes" id="UP000574133">
    <property type="component" value="Unassembled WGS sequence"/>
</dbReference>
<dbReference type="SUPFAM" id="SSF52540">
    <property type="entry name" value="P-loop containing nucleoside triphosphate hydrolases"/>
    <property type="match status" value="1"/>
</dbReference>